<feature type="region of interest" description="Disordered" evidence="1">
    <location>
        <begin position="56"/>
        <end position="84"/>
    </location>
</feature>
<protein>
    <submittedName>
        <fullName evidence="2">Uncharacterized protein</fullName>
    </submittedName>
</protein>
<dbReference type="Proteomes" id="UP001164746">
    <property type="component" value="Chromosome 8"/>
</dbReference>
<accession>A0ABY7EQC1</accession>
<proteinExistence type="predicted"/>
<name>A0ABY7EQC1_MYAAR</name>
<reference evidence="2" key="1">
    <citation type="submission" date="2022-11" db="EMBL/GenBank/DDBJ databases">
        <title>Centuries of genome instability and evolution in soft-shell clam transmissible cancer (bioRxiv).</title>
        <authorList>
            <person name="Hart S.F.M."/>
            <person name="Yonemitsu M.A."/>
            <person name="Giersch R.M."/>
            <person name="Beal B.F."/>
            <person name="Arriagada G."/>
            <person name="Davis B.W."/>
            <person name="Ostrander E.A."/>
            <person name="Goff S.P."/>
            <person name="Metzger M.J."/>
        </authorList>
    </citation>
    <scope>NUCLEOTIDE SEQUENCE</scope>
    <source>
        <strain evidence="2">MELC-2E11</strain>
        <tissue evidence="2">Siphon/mantle</tissue>
    </source>
</reference>
<sequence length="84" mass="9791">MRSRNSTRVSRMDKNVTQSHIVPNSMAILRYSTKALTKNTMKLILRMMPIYQTRLRNLRSRSSSAKVRRTRTTGSSTRTMPHTH</sequence>
<gene>
    <name evidence="2" type="ORF">MAR_026333</name>
</gene>
<evidence type="ECO:0000313" key="3">
    <source>
        <dbReference type="Proteomes" id="UP001164746"/>
    </source>
</evidence>
<dbReference type="EMBL" id="CP111019">
    <property type="protein sequence ID" value="WAR12153.1"/>
    <property type="molecule type" value="Genomic_DNA"/>
</dbReference>
<keyword evidence="3" id="KW-1185">Reference proteome</keyword>
<evidence type="ECO:0000256" key="1">
    <source>
        <dbReference type="SAM" id="MobiDB-lite"/>
    </source>
</evidence>
<feature type="compositionally biased region" description="Low complexity" evidence="1">
    <location>
        <begin position="72"/>
        <end position="84"/>
    </location>
</feature>
<organism evidence="2 3">
    <name type="scientific">Mya arenaria</name>
    <name type="common">Soft-shell clam</name>
    <dbReference type="NCBI Taxonomy" id="6604"/>
    <lineage>
        <taxon>Eukaryota</taxon>
        <taxon>Metazoa</taxon>
        <taxon>Spiralia</taxon>
        <taxon>Lophotrochozoa</taxon>
        <taxon>Mollusca</taxon>
        <taxon>Bivalvia</taxon>
        <taxon>Autobranchia</taxon>
        <taxon>Heteroconchia</taxon>
        <taxon>Euheterodonta</taxon>
        <taxon>Imparidentia</taxon>
        <taxon>Neoheterodontei</taxon>
        <taxon>Myida</taxon>
        <taxon>Myoidea</taxon>
        <taxon>Myidae</taxon>
        <taxon>Mya</taxon>
    </lineage>
</organism>
<evidence type="ECO:0000313" key="2">
    <source>
        <dbReference type="EMBL" id="WAR12153.1"/>
    </source>
</evidence>